<dbReference type="Pfam" id="PF08240">
    <property type="entry name" value="ADH_N"/>
    <property type="match status" value="1"/>
</dbReference>
<dbReference type="SUPFAM" id="SSF50129">
    <property type="entry name" value="GroES-like"/>
    <property type="match status" value="1"/>
</dbReference>
<evidence type="ECO:0000256" key="1">
    <source>
        <dbReference type="ARBA" id="ARBA00022857"/>
    </source>
</evidence>
<dbReference type="NCBIfam" id="TIGR02824">
    <property type="entry name" value="quinone_pig3"/>
    <property type="match status" value="1"/>
</dbReference>
<dbReference type="InterPro" id="IPR013154">
    <property type="entry name" value="ADH-like_N"/>
</dbReference>
<dbReference type="Gene3D" id="3.90.180.10">
    <property type="entry name" value="Medium-chain alcohol dehydrogenases, catalytic domain"/>
    <property type="match status" value="1"/>
</dbReference>
<dbReference type="GO" id="GO:0070402">
    <property type="term" value="F:NADPH binding"/>
    <property type="evidence" value="ECO:0007669"/>
    <property type="project" value="TreeGrafter"/>
</dbReference>
<comment type="caution">
    <text evidence="5">The sequence shown here is derived from an EMBL/GenBank/DDBJ whole genome shotgun (WGS) entry which is preliminary data.</text>
</comment>
<dbReference type="RefSeq" id="WP_179906068.1">
    <property type="nucleotide sequence ID" value="NZ_JACBXS010000018.1"/>
</dbReference>
<evidence type="ECO:0000259" key="4">
    <source>
        <dbReference type="SMART" id="SM00829"/>
    </source>
</evidence>
<dbReference type="SMART" id="SM00829">
    <property type="entry name" value="PKS_ER"/>
    <property type="match status" value="1"/>
</dbReference>
<evidence type="ECO:0000256" key="2">
    <source>
        <dbReference type="ARBA" id="ARBA00023002"/>
    </source>
</evidence>
<protein>
    <submittedName>
        <fullName evidence="5">NAD(P)H-quinone oxidoreductase</fullName>
    </submittedName>
</protein>
<keyword evidence="2" id="KW-0560">Oxidoreductase</keyword>
<dbReference type="InterPro" id="IPR014189">
    <property type="entry name" value="Quinone_OxRdtase_PIG3"/>
</dbReference>
<feature type="domain" description="Enoyl reductase (ER)" evidence="4">
    <location>
        <begin position="10"/>
        <end position="320"/>
    </location>
</feature>
<dbReference type="PANTHER" id="PTHR48106:SF8">
    <property type="entry name" value="OS02G0805600 PROTEIN"/>
    <property type="match status" value="1"/>
</dbReference>
<organism evidence="5 6">
    <name type="scientific">Rhabdonatronobacter sediminivivens</name>
    <dbReference type="NCBI Taxonomy" id="2743469"/>
    <lineage>
        <taxon>Bacteria</taxon>
        <taxon>Pseudomonadati</taxon>
        <taxon>Pseudomonadota</taxon>
        <taxon>Alphaproteobacteria</taxon>
        <taxon>Rhodobacterales</taxon>
        <taxon>Paracoccaceae</taxon>
        <taxon>Rhabdonatronobacter</taxon>
    </lineage>
</organism>
<dbReference type="GO" id="GO:0016651">
    <property type="term" value="F:oxidoreductase activity, acting on NAD(P)H"/>
    <property type="evidence" value="ECO:0007669"/>
    <property type="project" value="TreeGrafter"/>
</dbReference>
<dbReference type="CDD" id="cd05276">
    <property type="entry name" value="p53_inducible_oxidoreductase"/>
    <property type="match status" value="1"/>
</dbReference>
<dbReference type="Pfam" id="PF13602">
    <property type="entry name" value="ADH_zinc_N_2"/>
    <property type="match status" value="1"/>
</dbReference>
<evidence type="ECO:0000313" key="6">
    <source>
        <dbReference type="Proteomes" id="UP000529417"/>
    </source>
</evidence>
<dbReference type="InterPro" id="IPR011032">
    <property type="entry name" value="GroES-like_sf"/>
</dbReference>
<name>A0A7Z0HZW4_9RHOB</name>
<keyword evidence="6" id="KW-1185">Reference proteome</keyword>
<dbReference type="AlphaFoldDB" id="A0A7Z0HZW4"/>
<dbReference type="SUPFAM" id="SSF51735">
    <property type="entry name" value="NAD(P)-binding Rossmann-fold domains"/>
    <property type="match status" value="1"/>
</dbReference>
<reference evidence="5 6" key="1">
    <citation type="journal article" date="2000" name="Arch. Microbiol.">
        <title>Rhodobaca bogoriensis gen. nov. and sp. nov., an alkaliphilic purple nonsulfur bacterium from African Rift Valley soda lakes.</title>
        <authorList>
            <person name="Milford A.D."/>
            <person name="Achenbach L.A."/>
            <person name="Jung D.O."/>
            <person name="Madigan M.T."/>
        </authorList>
    </citation>
    <scope>NUCLEOTIDE SEQUENCE [LARGE SCALE GENOMIC DNA]</scope>
    <source>
        <strain evidence="5 6">2376</strain>
    </source>
</reference>
<evidence type="ECO:0000256" key="3">
    <source>
        <dbReference type="SAM" id="MobiDB-lite"/>
    </source>
</evidence>
<accession>A0A7Z0HZW4</accession>
<dbReference type="InterPro" id="IPR020843">
    <property type="entry name" value="ER"/>
</dbReference>
<evidence type="ECO:0000313" key="5">
    <source>
        <dbReference type="EMBL" id="NYS25361.1"/>
    </source>
</evidence>
<proteinExistence type="predicted"/>
<dbReference type="Proteomes" id="UP000529417">
    <property type="component" value="Unassembled WGS sequence"/>
</dbReference>
<keyword evidence="1" id="KW-0521">NADP</keyword>
<dbReference type="Gene3D" id="3.40.50.720">
    <property type="entry name" value="NAD(P)-binding Rossmann-like Domain"/>
    <property type="match status" value="1"/>
</dbReference>
<sequence>MRAVIPNGPGGPEVLQMRERPVPDPGPGQVRIRVQAAGVNRHDINQRKRGHGPEGSTDILGLEVAGTVEATGAGVDPAWQGRRVAALTDGGGYADHALAEASLLLDWPEDLSAIEAAALPEALFTLQLNLVELGGLGRGDWLLIHGGTSGIGMAGIRFAALLGARTLVTAGTDAKCARATDHGAHLAINYRSEDFPARVHAATDGHGADMILDTVGGLYAARNIEALAADGRLVHLSPAPPEFCVPLGAIMARRARVTGALLRGLPLARKVALAEAIRATVWPHATTTLRPVIDRVFPLEDAAEAHRYMDSGAHMGKIVLRP</sequence>
<gene>
    <name evidence="5" type="ORF">HUK65_10185</name>
</gene>
<dbReference type="InterPro" id="IPR036291">
    <property type="entry name" value="NAD(P)-bd_dom_sf"/>
</dbReference>
<dbReference type="PANTHER" id="PTHR48106">
    <property type="entry name" value="QUINONE OXIDOREDUCTASE PIG3-RELATED"/>
    <property type="match status" value="1"/>
</dbReference>
<dbReference type="EMBL" id="JACBXS010000018">
    <property type="protein sequence ID" value="NYS25361.1"/>
    <property type="molecule type" value="Genomic_DNA"/>
</dbReference>
<feature type="region of interest" description="Disordered" evidence="3">
    <location>
        <begin position="1"/>
        <end position="27"/>
    </location>
</feature>